<keyword evidence="6" id="KW-0175">Coiled coil</keyword>
<gene>
    <name evidence="7" type="ORF">HRR80_003247</name>
</gene>
<dbReference type="Pfam" id="PF00743">
    <property type="entry name" value="FMO-like"/>
    <property type="match status" value="1"/>
</dbReference>
<evidence type="ECO:0000256" key="6">
    <source>
        <dbReference type="SAM" id="Coils"/>
    </source>
</evidence>
<keyword evidence="4" id="KW-0521">NADP</keyword>
<comment type="caution">
    <text evidence="7">The sequence shown here is derived from an EMBL/GenBank/DDBJ whole genome shotgun (WGS) entry which is preliminary data.</text>
</comment>
<dbReference type="GO" id="GO:0050661">
    <property type="term" value="F:NADP binding"/>
    <property type="evidence" value="ECO:0007669"/>
    <property type="project" value="InterPro"/>
</dbReference>
<dbReference type="Gene3D" id="3.50.50.60">
    <property type="entry name" value="FAD/NAD(P)-binding domain"/>
    <property type="match status" value="1"/>
</dbReference>
<keyword evidence="5" id="KW-0560">Oxidoreductase</keyword>
<organism evidence="7 8">
    <name type="scientific">Exophiala dermatitidis</name>
    <name type="common">Black yeast-like fungus</name>
    <name type="synonym">Wangiella dermatitidis</name>
    <dbReference type="NCBI Taxonomy" id="5970"/>
    <lineage>
        <taxon>Eukaryota</taxon>
        <taxon>Fungi</taxon>
        <taxon>Dikarya</taxon>
        <taxon>Ascomycota</taxon>
        <taxon>Pezizomycotina</taxon>
        <taxon>Eurotiomycetes</taxon>
        <taxon>Chaetothyriomycetidae</taxon>
        <taxon>Chaetothyriales</taxon>
        <taxon>Herpotrichiellaceae</taxon>
        <taxon>Exophiala</taxon>
    </lineage>
</organism>
<dbReference type="Proteomes" id="UP001161757">
    <property type="component" value="Unassembled WGS sequence"/>
</dbReference>
<comment type="similarity">
    <text evidence="1">Belongs to the FMO family.</text>
</comment>
<evidence type="ECO:0008006" key="9">
    <source>
        <dbReference type="Google" id="ProtNLM"/>
    </source>
</evidence>
<evidence type="ECO:0000313" key="7">
    <source>
        <dbReference type="EMBL" id="KAJ8993218.1"/>
    </source>
</evidence>
<dbReference type="PRINTS" id="PR00370">
    <property type="entry name" value="FMOXYGENASE"/>
</dbReference>
<dbReference type="PIRSF" id="PIRSF000332">
    <property type="entry name" value="FMO"/>
    <property type="match status" value="1"/>
</dbReference>
<dbReference type="SUPFAM" id="SSF51905">
    <property type="entry name" value="FAD/NAD(P)-binding domain"/>
    <property type="match status" value="2"/>
</dbReference>
<protein>
    <recommendedName>
        <fullName evidence="9">Dimethylaniline monooxygenase (N-oxide forming)</fullName>
    </recommendedName>
</protein>
<keyword evidence="2" id="KW-0285">Flavoprotein</keyword>
<evidence type="ECO:0000256" key="3">
    <source>
        <dbReference type="ARBA" id="ARBA00022827"/>
    </source>
</evidence>
<dbReference type="PANTHER" id="PTHR23023">
    <property type="entry name" value="DIMETHYLANILINE MONOOXYGENASE"/>
    <property type="match status" value="1"/>
</dbReference>
<reference evidence="7" key="1">
    <citation type="submission" date="2023-01" db="EMBL/GenBank/DDBJ databases">
        <title>Exophiala dermititidis isolated from Cystic Fibrosis Patient.</title>
        <authorList>
            <person name="Kurbessoian T."/>
            <person name="Crocker A."/>
            <person name="Murante D."/>
            <person name="Hogan D.A."/>
            <person name="Stajich J.E."/>
        </authorList>
    </citation>
    <scope>NUCLEOTIDE SEQUENCE</scope>
    <source>
        <strain evidence="7">Ex8</strain>
    </source>
</reference>
<accession>A0AAN6EXU3</accession>
<dbReference type="AlphaFoldDB" id="A0AAN6EXU3"/>
<name>A0AAN6EXU3_EXODE</name>
<proteinExistence type="inferred from homology"/>
<feature type="coiled-coil region" evidence="6">
    <location>
        <begin position="519"/>
        <end position="546"/>
    </location>
</feature>
<dbReference type="EMBL" id="JAJGCB010000004">
    <property type="protein sequence ID" value="KAJ8993218.1"/>
    <property type="molecule type" value="Genomic_DNA"/>
</dbReference>
<keyword evidence="3" id="KW-0274">FAD</keyword>
<evidence type="ECO:0000256" key="1">
    <source>
        <dbReference type="ARBA" id="ARBA00009183"/>
    </source>
</evidence>
<evidence type="ECO:0000256" key="4">
    <source>
        <dbReference type="ARBA" id="ARBA00022857"/>
    </source>
</evidence>
<dbReference type="GO" id="GO:0004499">
    <property type="term" value="F:N,N-dimethylaniline monooxygenase activity"/>
    <property type="evidence" value="ECO:0007669"/>
    <property type="project" value="InterPro"/>
</dbReference>
<dbReference type="InterPro" id="IPR020946">
    <property type="entry name" value="Flavin_mOase-like"/>
</dbReference>
<sequence length="546" mass="60757">MASPSASSTVAVIGLGALGLVTVKNLLEEGFDVTGFEKNPYVGGLWKYTEDAQTSALQSTIANITKQRGCFTDFPFPDDTPLYPTAADVERYLADYAKHFGLMSHLKLETTVTNVRRNEQNQKWVLTVKDTSGGETVQSFDKVVVANGTNNKPNIPTLEGQEGFAGKILHSRDFKRPEAFKNQRVMVVGLGNTAADVATVLVGTAAKVYLSHRQGSIMLPRIFPDGTVLDHTMTYRKTMIQLQMAKWAPGLAEKVSNAFVKGLQDKVFRIRDEWKLSPAPSIAHHIPTISDNLVEELEKGHIDSTVGPSKVTGPSNVELEDGEQIEVDSIIWCTGYKVDFSLVGEFDPTLHSDAHYNVVHDGGRTEKHPLSIPRLYRNIFSLQHPDSLAFAGTAAHPAPIFQTFDLASMAMAQVWKNPGALLPSKDEMMKSVQRHLNWAQSIADRGPFNPRLVNAPEWVEWAEDTAGVRVSEQLGYGIQGWRFWLRDPQLCKMLLDGILSPHIYRLFESDRRKAWSGAREAIEKANEQAKERLDQIRAQKHEALKD</sequence>
<evidence type="ECO:0000313" key="8">
    <source>
        <dbReference type="Proteomes" id="UP001161757"/>
    </source>
</evidence>
<evidence type="ECO:0000256" key="2">
    <source>
        <dbReference type="ARBA" id="ARBA00022630"/>
    </source>
</evidence>
<evidence type="ECO:0000256" key="5">
    <source>
        <dbReference type="ARBA" id="ARBA00023002"/>
    </source>
</evidence>
<dbReference type="InterPro" id="IPR000960">
    <property type="entry name" value="Flavin_mOase"/>
</dbReference>
<dbReference type="GO" id="GO:0050660">
    <property type="term" value="F:flavin adenine dinucleotide binding"/>
    <property type="evidence" value="ECO:0007669"/>
    <property type="project" value="InterPro"/>
</dbReference>
<dbReference type="InterPro" id="IPR050346">
    <property type="entry name" value="FMO-like"/>
</dbReference>
<dbReference type="InterPro" id="IPR036188">
    <property type="entry name" value="FAD/NAD-bd_sf"/>
</dbReference>